<accession>A0A7R9TJL6</accession>
<evidence type="ECO:0000256" key="4">
    <source>
        <dbReference type="ARBA" id="ARBA00023004"/>
    </source>
</evidence>
<keyword evidence="3" id="KW-0249">Electron transport</keyword>
<feature type="domain" description="Rubredoxin-like" evidence="5">
    <location>
        <begin position="58"/>
        <end position="99"/>
    </location>
</feature>
<keyword evidence="4" id="KW-0408">Iron</keyword>
<dbReference type="SUPFAM" id="SSF57802">
    <property type="entry name" value="Rubredoxin-like"/>
    <property type="match status" value="1"/>
</dbReference>
<sequence>MSAFTLSANTTHLASGVALRGTALRAATKTTRAHDGGRPGVVTTRAFFGGFGKKAAAGTPYVCIDCGYVYRGQQGEFKDLPRDYKCPTCNVGKNRFKVYREPAAAGPSGGGNSAYAAMAEQKAANRAAMAAKKKKGGKSPREIAREKMIAAQEEKDAKRGGGFFGR</sequence>
<dbReference type="InterPro" id="IPR024934">
    <property type="entry name" value="Rubredoxin-like_dom"/>
</dbReference>
<reference evidence="6" key="1">
    <citation type="submission" date="2021-01" db="EMBL/GenBank/DDBJ databases">
        <authorList>
            <person name="Corre E."/>
            <person name="Pelletier E."/>
            <person name="Niang G."/>
            <person name="Scheremetjew M."/>
            <person name="Finn R."/>
            <person name="Kale V."/>
            <person name="Holt S."/>
            <person name="Cochrane G."/>
            <person name="Meng A."/>
            <person name="Brown T."/>
            <person name="Cohen L."/>
        </authorList>
    </citation>
    <scope>NUCLEOTIDE SEQUENCE</scope>
    <source>
        <strain evidence="6">RCC1614</strain>
    </source>
</reference>
<dbReference type="InterPro" id="IPR024935">
    <property type="entry name" value="Rubredoxin_dom"/>
</dbReference>
<evidence type="ECO:0000256" key="1">
    <source>
        <dbReference type="ARBA" id="ARBA00022448"/>
    </source>
</evidence>
<keyword evidence="1" id="KW-0813">Transport</keyword>
<name>A0A7R9TJL6_MICPS</name>
<dbReference type="PANTHER" id="PTHR48136">
    <property type="entry name" value="RUBREDOXIN-LIKE SUPERFAMILY PROTEIN"/>
    <property type="match status" value="1"/>
</dbReference>
<dbReference type="GO" id="GO:0005506">
    <property type="term" value="F:iron ion binding"/>
    <property type="evidence" value="ECO:0007669"/>
    <property type="project" value="InterPro"/>
</dbReference>
<dbReference type="EMBL" id="HBDY01007412">
    <property type="protein sequence ID" value="CAD8236992.1"/>
    <property type="molecule type" value="Transcribed_RNA"/>
</dbReference>
<dbReference type="OMA" id="CNVGKNR"/>
<evidence type="ECO:0000259" key="5">
    <source>
        <dbReference type="PROSITE" id="PS50903"/>
    </source>
</evidence>
<dbReference type="Gene3D" id="2.20.28.10">
    <property type="match status" value="1"/>
</dbReference>
<gene>
    <name evidence="6" type="ORF">MPUS1402_LOCUS5455</name>
</gene>
<dbReference type="Pfam" id="PF00301">
    <property type="entry name" value="Rubredoxin"/>
    <property type="match status" value="1"/>
</dbReference>
<protein>
    <recommendedName>
        <fullName evidence="5">Rubredoxin-like domain-containing protein</fullName>
    </recommendedName>
</protein>
<dbReference type="AlphaFoldDB" id="A0A7R9TJL6"/>
<dbReference type="PROSITE" id="PS50903">
    <property type="entry name" value="RUBREDOXIN_LIKE"/>
    <property type="match status" value="1"/>
</dbReference>
<dbReference type="PANTHER" id="PTHR48136:SF1">
    <property type="entry name" value="RUBREDOXIN-LIKE SUPERFAMILY PROTEIN"/>
    <property type="match status" value="1"/>
</dbReference>
<evidence type="ECO:0000256" key="3">
    <source>
        <dbReference type="ARBA" id="ARBA00022982"/>
    </source>
</evidence>
<evidence type="ECO:0000256" key="2">
    <source>
        <dbReference type="ARBA" id="ARBA00022723"/>
    </source>
</evidence>
<keyword evidence="2" id="KW-0479">Metal-binding</keyword>
<organism evidence="6">
    <name type="scientific">Micromonas pusilla</name>
    <name type="common">Picoplanktonic green alga</name>
    <name type="synonym">Chromulina pusilla</name>
    <dbReference type="NCBI Taxonomy" id="38833"/>
    <lineage>
        <taxon>Eukaryota</taxon>
        <taxon>Viridiplantae</taxon>
        <taxon>Chlorophyta</taxon>
        <taxon>Mamiellophyceae</taxon>
        <taxon>Mamiellales</taxon>
        <taxon>Mamiellaceae</taxon>
        <taxon>Micromonas</taxon>
    </lineage>
</organism>
<evidence type="ECO:0000313" key="6">
    <source>
        <dbReference type="EMBL" id="CAD8236992.1"/>
    </source>
</evidence>
<proteinExistence type="predicted"/>